<feature type="compositionally biased region" description="Polar residues" evidence="1">
    <location>
        <begin position="40"/>
        <end position="51"/>
    </location>
</feature>
<name>A0A4U5UZ91_COLLU</name>
<dbReference type="Proteomes" id="UP000298787">
    <property type="component" value="Chromosome 12"/>
</dbReference>
<organism evidence="2 3">
    <name type="scientific">Collichthys lucidus</name>
    <name type="common">Big head croaker</name>
    <name type="synonym">Sciaena lucida</name>
    <dbReference type="NCBI Taxonomy" id="240159"/>
    <lineage>
        <taxon>Eukaryota</taxon>
        <taxon>Metazoa</taxon>
        <taxon>Chordata</taxon>
        <taxon>Craniata</taxon>
        <taxon>Vertebrata</taxon>
        <taxon>Euteleostomi</taxon>
        <taxon>Actinopterygii</taxon>
        <taxon>Neopterygii</taxon>
        <taxon>Teleostei</taxon>
        <taxon>Neoteleostei</taxon>
        <taxon>Acanthomorphata</taxon>
        <taxon>Eupercaria</taxon>
        <taxon>Sciaenidae</taxon>
        <taxon>Collichthys</taxon>
    </lineage>
</organism>
<feature type="region of interest" description="Disordered" evidence="1">
    <location>
        <begin position="30"/>
        <end position="256"/>
    </location>
</feature>
<evidence type="ECO:0000313" key="3">
    <source>
        <dbReference type="Proteomes" id="UP000298787"/>
    </source>
</evidence>
<gene>
    <name evidence="2" type="ORF">D9C73_013469</name>
</gene>
<keyword evidence="3" id="KW-1185">Reference proteome</keyword>
<feature type="compositionally biased region" description="Basic and acidic residues" evidence="1">
    <location>
        <begin position="111"/>
        <end position="142"/>
    </location>
</feature>
<dbReference type="STRING" id="240159.A0A4U5UZ91"/>
<evidence type="ECO:0000313" key="2">
    <source>
        <dbReference type="EMBL" id="TKS80298.1"/>
    </source>
</evidence>
<accession>A0A4U5UZ91</accession>
<proteinExistence type="predicted"/>
<sequence length="300" mass="33089">MVYSCIGAEIEDSDGSSTCDIKVTDDTDRATAISDAPADTRNNGHVLSSKQQTDRQMETGRQERIVPLTDSQTEMEDNRQSGGAIVAPCGTRPEPPPQSTKPSLSAMRQRHLQESLEEAGRLMGEEHSETKHEDKQRPRGPEGQRPLLPTKPSLDLSRAKTTPEKAVTSPKTSPLSPREEPSVDQRGLPAAQPIIQEEGSAERKSPPASAQHGVEAADPASQGEEKGRNGVPHTRKSNSFDIGMERDSPYDLERSSDRRFPVKKPCFPQYRNRSLDCPAGTRCMYLFHLLQTCGMTRMEQ</sequence>
<dbReference type="AlphaFoldDB" id="A0A4U5UZ91"/>
<dbReference type="EMBL" id="CM014089">
    <property type="protein sequence ID" value="TKS80298.1"/>
    <property type="molecule type" value="Genomic_DNA"/>
</dbReference>
<feature type="compositionally biased region" description="Basic and acidic residues" evidence="1">
    <location>
        <begin position="243"/>
        <end position="256"/>
    </location>
</feature>
<reference evidence="2 3" key="1">
    <citation type="submission" date="2019-01" db="EMBL/GenBank/DDBJ databases">
        <title>Genome Assembly of Collichthys lucidus.</title>
        <authorList>
            <person name="Cai M."/>
            <person name="Xiao S."/>
        </authorList>
    </citation>
    <scope>NUCLEOTIDE SEQUENCE [LARGE SCALE GENOMIC DNA]</scope>
    <source>
        <strain evidence="2">JT15FE1705JMU</strain>
        <tissue evidence="2">Muscle</tissue>
    </source>
</reference>
<feature type="compositionally biased region" description="Basic and acidic residues" evidence="1">
    <location>
        <begin position="52"/>
        <end position="64"/>
    </location>
</feature>
<protein>
    <submittedName>
        <fullName evidence="2">Uncharacterized protein</fullName>
    </submittedName>
</protein>
<evidence type="ECO:0000256" key="1">
    <source>
        <dbReference type="SAM" id="MobiDB-lite"/>
    </source>
</evidence>